<dbReference type="AlphaFoldDB" id="A0A6J4UIP9"/>
<accession>A0A6J4UIP9</accession>
<organism evidence="6">
    <name type="scientific">uncultured Thermomicrobiales bacterium</name>
    <dbReference type="NCBI Taxonomy" id="1645740"/>
    <lineage>
        <taxon>Bacteria</taxon>
        <taxon>Pseudomonadati</taxon>
        <taxon>Thermomicrobiota</taxon>
        <taxon>Thermomicrobia</taxon>
        <taxon>Thermomicrobiales</taxon>
        <taxon>environmental samples</taxon>
    </lineage>
</organism>
<feature type="active site" description="Proton donor/acceptor" evidence="4">
    <location>
        <position position="143"/>
    </location>
</feature>
<dbReference type="InterPro" id="IPR013785">
    <property type="entry name" value="Aldolase_TIM"/>
</dbReference>
<feature type="binding site" evidence="5">
    <location>
        <position position="213"/>
    </location>
    <ligand>
        <name>pyruvate</name>
        <dbReference type="ChEBI" id="CHEBI:15361"/>
    </ligand>
</feature>
<dbReference type="InterPro" id="IPR002220">
    <property type="entry name" value="DapA-like"/>
</dbReference>
<dbReference type="PANTHER" id="PTHR12128">
    <property type="entry name" value="DIHYDRODIPICOLINATE SYNTHASE"/>
    <property type="match status" value="1"/>
</dbReference>
<proteinExistence type="inferred from homology"/>
<dbReference type="GO" id="GO:0008840">
    <property type="term" value="F:4-hydroxy-tetrahydrodipicolinate synthase activity"/>
    <property type="evidence" value="ECO:0007669"/>
    <property type="project" value="UniProtKB-EC"/>
</dbReference>
<evidence type="ECO:0000256" key="3">
    <source>
        <dbReference type="PIRNR" id="PIRNR001365"/>
    </source>
</evidence>
<evidence type="ECO:0000256" key="4">
    <source>
        <dbReference type="PIRSR" id="PIRSR001365-1"/>
    </source>
</evidence>
<evidence type="ECO:0000313" key="6">
    <source>
        <dbReference type="EMBL" id="CAA9551919.1"/>
    </source>
</evidence>
<dbReference type="EC" id="4.3.3.7" evidence="6"/>
<evidence type="ECO:0000256" key="2">
    <source>
        <dbReference type="ARBA" id="ARBA00023239"/>
    </source>
</evidence>
<keyword evidence="2 3" id="KW-0456">Lyase</keyword>
<dbReference type="SUPFAM" id="SSF51569">
    <property type="entry name" value="Aldolase"/>
    <property type="match status" value="1"/>
</dbReference>
<dbReference type="CDD" id="cd00408">
    <property type="entry name" value="DHDPS-like"/>
    <property type="match status" value="1"/>
</dbReference>
<feature type="active site" description="Schiff-base intermediate with substrate" evidence="4">
    <location>
        <position position="171"/>
    </location>
</feature>
<dbReference type="Pfam" id="PF00701">
    <property type="entry name" value="DHDPS"/>
    <property type="match status" value="1"/>
</dbReference>
<reference evidence="6" key="1">
    <citation type="submission" date="2020-02" db="EMBL/GenBank/DDBJ databases">
        <authorList>
            <person name="Meier V. D."/>
        </authorList>
    </citation>
    <scope>NUCLEOTIDE SEQUENCE</scope>
    <source>
        <strain evidence="6">AVDCRST_MAG49</strain>
    </source>
</reference>
<dbReference type="SMART" id="SM01130">
    <property type="entry name" value="DHDPS"/>
    <property type="match status" value="1"/>
</dbReference>
<protein>
    <submittedName>
        <fullName evidence="6">4-hydroxy-tetrahydrodipicolinate synthase</fullName>
        <ecNumber evidence="6">4.3.3.7</ecNumber>
    </submittedName>
</protein>
<dbReference type="PRINTS" id="PR00146">
    <property type="entry name" value="DHPICSNTHASE"/>
</dbReference>
<name>A0A6J4UIP9_9BACT</name>
<gene>
    <name evidence="6" type="ORF">AVDCRST_MAG49-1864</name>
</gene>
<dbReference type="PIRSF" id="PIRSF001365">
    <property type="entry name" value="DHDPS"/>
    <property type="match status" value="1"/>
</dbReference>
<evidence type="ECO:0000256" key="5">
    <source>
        <dbReference type="PIRSR" id="PIRSR001365-2"/>
    </source>
</evidence>
<dbReference type="Gene3D" id="3.20.20.70">
    <property type="entry name" value="Aldolase class I"/>
    <property type="match status" value="1"/>
</dbReference>
<comment type="similarity">
    <text evidence="1 3">Belongs to the DapA family.</text>
</comment>
<dbReference type="EMBL" id="CADCWG010000124">
    <property type="protein sequence ID" value="CAA9551919.1"/>
    <property type="molecule type" value="Genomic_DNA"/>
</dbReference>
<sequence length="307" mass="31188">MDGNQGRRGPAGVYAPVATTFGGDGELDLAGFKANLGFYATSALDGVVLLGSNGEFALLDEGERDRVVAAGVEAIAGRRSVMAGTGGESTRDAIRRSRRAAELGADFALVVTPHYYRPRYDRTAYLDHYRAVADASPIPVVVYVMAAYTGVDLASDLVAELSTHPNIVGVKDSGGNAPKVAEMIASAAPGFAVLAGSASFLYPALCLGATGGIVALGNVAPDQCAELARLTLAGEHQAARALQFRLLAPNAAVTSGYGIAGLKTALDAVGLVGGAPRPPLRPLADGQAEAVRSTLREAGIGAVVGVG</sequence>
<evidence type="ECO:0000256" key="1">
    <source>
        <dbReference type="ARBA" id="ARBA00007592"/>
    </source>
</evidence>
<dbReference type="PANTHER" id="PTHR12128:SF66">
    <property type="entry name" value="4-HYDROXY-2-OXOGLUTARATE ALDOLASE, MITOCHONDRIAL"/>
    <property type="match status" value="1"/>
</dbReference>